<evidence type="ECO:0000313" key="1">
    <source>
        <dbReference type="EMBL" id="SKA20140.1"/>
    </source>
</evidence>
<keyword evidence="2" id="KW-1185">Reference proteome</keyword>
<reference evidence="1 2" key="1">
    <citation type="submission" date="2017-02" db="EMBL/GenBank/DDBJ databases">
        <authorList>
            <person name="Peterson S.W."/>
        </authorList>
    </citation>
    <scope>NUCLEOTIDE SEQUENCE [LARGE SCALE GENOMIC DNA]</scope>
    <source>
        <strain evidence="1 2">USBA 369</strain>
    </source>
</reference>
<dbReference type="RefSeq" id="WP_078708759.1">
    <property type="nucleotide sequence ID" value="NZ_FUXL01000008.1"/>
</dbReference>
<gene>
    <name evidence="1" type="ORF">SAMN05428963_10817</name>
</gene>
<dbReference type="EMBL" id="FUXL01000008">
    <property type="protein sequence ID" value="SKA20140.1"/>
    <property type="molecule type" value="Genomic_DNA"/>
</dbReference>
<dbReference type="AlphaFoldDB" id="A0A1T4RVZ0"/>
<dbReference type="Proteomes" id="UP000190135">
    <property type="component" value="Unassembled WGS sequence"/>
</dbReference>
<proteinExistence type="predicted"/>
<evidence type="ECO:0000313" key="2">
    <source>
        <dbReference type="Proteomes" id="UP000190135"/>
    </source>
</evidence>
<accession>A0A1T4RVZ0</accession>
<dbReference type="STRING" id="1365950.SAMN05428963_10817"/>
<organism evidence="1 2">
    <name type="scientific">Consotaella salsifontis</name>
    <dbReference type="NCBI Taxonomy" id="1365950"/>
    <lineage>
        <taxon>Bacteria</taxon>
        <taxon>Pseudomonadati</taxon>
        <taxon>Pseudomonadota</taxon>
        <taxon>Alphaproteobacteria</taxon>
        <taxon>Hyphomicrobiales</taxon>
        <taxon>Aurantimonadaceae</taxon>
        <taxon>Consotaella</taxon>
    </lineage>
</organism>
<sequence length="89" mass="9913">MGDRYISINTKLSNIIREMTTDELVSAAARRGYNLRNDAVVIDAIADLRAGRIDDAIIALDREFAPKFMDSSAAEHAYQAAMQEKRGRP</sequence>
<protein>
    <submittedName>
        <fullName evidence="1">Uncharacterized protein</fullName>
    </submittedName>
</protein>
<name>A0A1T4RVZ0_9HYPH</name>